<reference evidence="4" key="3">
    <citation type="submission" date="2025-08" db="UniProtKB">
        <authorList>
            <consortium name="RefSeq"/>
        </authorList>
    </citation>
    <scope>IDENTIFICATION</scope>
    <source>
        <strain evidence="4">CBS 342.82</strain>
    </source>
</reference>
<dbReference type="SUPFAM" id="SSF47459">
    <property type="entry name" value="HLH, helix-loop-helix DNA-binding domain"/>
    <property type="match status" value="1"/>
</dbReference>
<dbReference type="Pfam" id="PF00010">
    <property type="entry name" value="HLH"/>
    <property type="match status" value="1"/>
</dbReference>
<name>A0A6J3M1D1_9PEZI</name>
<reference evidence="4" key="2">
    <citation type="submission" date="2020-04" db="EMBL/GenBank/DDBJ databases">
        <authorList>
            <consortium name="NCBI Genome Project"/>
        </authorList>
    </citation>
    <scope>NUCLEOTIDE SEQUENCE</scope>
    <source>
        <strain evidence="4">CBS 342.82</strain>
    </source>
</reference>
<dbReference type="Gene3D" id="4.10.280.10">
    <property type="entry name" value="Helix-loop-helix DNA-binding domain"/>
    <property type="match status" value="1"/>
</dbReference>
<organism evidence="4">
    <name type="scientific">Dissoconium aciculare CBS 342.82</name>
    <dbReference type="NCBI Taxonomy" id="1314786"/>
    <lineage>
        <taxon>Eukaryota</taxon>
        <taxon>Fungi</taxon>
        <taxon>Dikarya</taxon>
        <taxon>Ascomycota</taxon>
        <taxon>Pezizomycotina</taxon>
        <taxon>Dothideomycetes</taxon>
        <taxon>Dothideomycetidae</taxon>
        <taxon>Mycosphaerellales</taxon>
        <taxon>Dissoconiaceae</taxon>
        <taxon>Dissoconium</taxon>
    </lineage>
</organism>
<evidence type="ECO:0000313" key="4">
    <source>
        <dbReference type="RefSeq" id="XP_033458345.1"/>
    </source>
</evidence>
<gene>
    <name evidence="4" type="ORF">K489DRAFT_271540</name>
</gene>
<evidence type="ECO:0000259" key="2">
    <source>
        <dbReference type="PROSITE" id="PS50888"/>
    </source>
</evidence>
<feature type="compositionally biased region" description="Acidic residues" evidence="1">
    <location>
        <begin position="204"/>
        <end position="213"/>
    </location>
</feature>
<dbReference type="SMART" id="SM00353">
    <property type="entry name" value="HLH"/>
    <property type="match status" value="1"/>
</dbReference>
<dbReference type="Proteomes" id="UP000504637">
    <property type="component" value="Unplaced"/>
</dbReference>
<feature type="domain" description="BHLH" evidence="2">
    <location>
        <begin position="167"/>
        <end position="255"/>
    </location>
</feature>
<dbReference type="PANTHER" id="PTHR47336:SF3">
    <property type="entry name" value="SERINE-RICH PROTEIN TYE7"/>
    <property type="match status" value="1"/>
</dbReference>
<feature type="compositionally biased region" description="Low complexity" evidence="1">
    <location>
        <begin position="304"/>
        <end position="328"/>
    </location>
</feature>
<reference evidence="4" key="1">
    <citation type="submission" date="2020-01" db="EMBL/GenBank/DDBJ databases">
        <authorList>
            <consortium name="DOE Joint Genome Institute"/>
            <person name="Haridas S."/>
            <person name="Albert R."/>
            <person name="Binder M."/>
            <person name="Bloem J."/>
            <person name="Labutti K."/>
            <person name="Salamov A."/>
            <person name="Andreopoulos B."/>
            <person name="Baker S.E."/>
            <person name="Barry K."/>
            <person name="Bills G."/>
            <person name="Bluhm B.H."/>
            <person name="Cannon C."/>
            <person name="Castanera R."/>
            <person name="Culley D.E."/>
            <person name="Daum C."/>
            <person name="Ezra D."/>
            <person name="Gonzalez J.B."/>
            <person name="Henrissat B."/>
            <person name="Kuo A."/>
            <person name="Liang C."/>
            <person name="Lipzen A."/>
            <person name="Lutzoni F."/>
            <person name="Magnuson J."/>
            <person name="Mondo S."/>
            <person name="Nolan M."/>
            <person name="Ohm R."/>
            <person name="Pangilinan J."/>
            <person name="Park H.-J."/>
            <person name="Ramirez L."/>
            <person name="Alfaro M."/>
            <person name="Sun H."/>
            <person name="Tritt A."/>
            <person name="Yoshinaga Y."/>
            <person name="Zwiers L.-H."/>
            <person name="Turgeon B.G."/>
            <person name="Goodwin S.B."/>
            <person name="Spatafora J.W."/>
            <person name="Crous P.W."/>
            <person name="Grigoriev I.V."/>
        </authorList>
    </citation>
    <scope>NUCLEOTIDE SEQUENCE</scope>
    <source>
        <strain evidence="4">CBS 342.82</strain>
    </source>
</reference>
<sequence>MSTFSGTTPRLPLPQSVPKQQAIYPFPHKWSWIATDEASPTAAPFDHDAHGSDEEGISQRQSLLRGDGIVAWPPPATDEPLGYSDFHGATPEVEVDVGQLSPPRLPVLTSDSSASLPGSGATPIQRPKTVIAIPNDSPSSSSSSSTTATILGTLRPAVRGRGRPAKVTKQTPRSIEKRYRCKLDQHIAELRRIVPTLRDRDEGQEHDDADDETAQSITRTSVSASRASTAVGLTWTAKRNKATIFAKTIEYIQYLEAQQYQQQDGLISRLHGLERENKAMRTAVRAFSKWFNGMKNNPDQVVEGARSGSADAGAAILGRSQQQQQQQD</sequence>
<protein>
    <recommendedName>
        <fullName evidence="2">BHLH domain-containing protein</fullName>
    </recommendedName>
</protein>
<dbReference type="GeneID" id="54357926"/>
<dbReference type="PROSITE" id="PS50888">
    <property type="entry name" value="BHLH"/>
    <property type="match status" value="1"/>
</dbReference>
<evidence type="ECO:0000256" key="1">
    <source>
        <dbReference type="SAM" id="MobiDB-lite"/>
    </source>
</evidence>
<dbReference type="InterPro" id="IPR052099">
    <property type="entry name" value="Regulatory_TF_Diverse"/>
</dbReference>
<feature type="region of interest" description="Disordered" evidence="1">
    <location>
        <begin position="299"/>
        <end position="328"/>
    </location>
</feature>
<dbReference type="InterPro" id="IPR036638">
    <property type="entry name" value="HLH_DNA-bd_sf"/>
</dbReference>
<dbReference type="GO" id="GO:0046983">
    <property type="term" value="F:protein dimerization activity"/>
    <property type="evidence" value="ECO:0007669"/>
    <property type="project" value="InterPro"/>
</dbReference>
<evidence type="ECO:0000313" key="3">
    <source>
        <dbReference type="Proteomes" id="UP000504637"/>
    </source>
</evidence>
<keyword evidence="3" id="KW-1185">Reference proteome</keyword>
<dbReference type="PANTHER" id="PTHR47336">
    <property type="entry name" value="TRANSCRIPTION FACTOR HMS1-RELATED"/>
    <property type="match status" value="1"/>
</dbReference>
<dbReference type="RefSeq" id="XP_033458345.1">
    <property type="nucleotide sequence ID" value="XM_033600126.1"/>
</dbReference>
<feature type="region of interest" description="Disordered" evidence="1">
    <location>
        <begin position="39"/>
        <end position="88"/>
    </location>
</feature>
<feature type="region of interest" description="Disordered" evidence="1">
    <location>
        <begin position="195"/>
        <end position="223"/>
    </location>
</feature>
<proteinExistence type="predicted"/>
<accession>A0A6J3M1D1</accession>
<dbReference type="AlphaFoldDB" id="A0A6J3M1D1"/>
<dbReference type="InterPro" id="IPR011598">
    <property type="entry name" value="bHLH_dom"/>
</dbReference>